<dbReference type="PROSITE" id="PS51318">
    <property type="entry name" value="TAT"/>
    <property type="match status" value="1"/>
</dbReference>
<dbReference type="RefSeq" id="WP_406695465.1">
    <property type="nucleotide sequence ID" value="NZ_CP155447.1"/>
</dbReference>
<sequence>MADHLFVPSGMSRRHFMGHLATSAMAVPAAHLIGALEANAASPTRSKPKSCILLWMAGGPSHMDTWNLKPDSEKNGGPFKPIATSANGISICEHLPNVAKQMKHLSVIRSLNSKEGNHDRGTYMMHTGYTPNPTVVHPSFGTSFAFELGSKHEGLALPHAISINGPGVGAGFLGMAYSPFVVQNPNGKVANLEPPAGVDDSRMVRRLSMLNLVERNFISQRRGQGSTDHRAVYDKTVRMMNDRKTKASLSLDSESKEVRDQYGRGSFGSGCLMARKLVEMGVTFVEVSLGGWDTHANAFDTLSTRLLPELDKGMSALVADLDQRGLLDSTVIAWMGDFGRTPRINQDAGRDHWPRSWSMVLGGGGIRGGQAIGDTDKDGIDIIDKPVAPMDVIATMTQAMGLDLGTQWTTPRGRPIKLVDAGTPIKELI</sequence>
<dbReference type="Gene3D" id="3.40.720.10">
    <property type="entry name" value="Alkaline Phosphatase, subunit A"/>
    <property type="match status" value="1"/>
</dbReference>
<organism evidence="1">
    <name type="scientific">Singulisphaera sp. Ch08</name>
    <dbReference type="NCBI Taxonomy" id="3120278"/>
    <lineage>
        <taxon>Bacteria</taxon>
        <taxon>Pseudomonadati</taxon>
        <taxon>Planctomycetota</taxon>
        <taxon>Planctomycetia</taxon>
        <taxon>Isosphaerales</taxon>
        <taxon>Isosphaeraceae</taxon>
        <taxon>Singulisphaera</taxon>
    </lineage>
</organism>
<dbReference type="InterPro" id="IPR017850">
    <property type="entry name" value="Alkaline_phosphatase_core_sf"/>
</dbReference>
<dbReference type="InterPro" id="IPR006311">
    <property type="entry name" value="TAT_signal"/>
</dbReference>
<dbReference type="AlphaFoldDB" id="A0AAU7CCI7"/>
<dbReference type="InterPro" id="IPR010869">
    <property type="entry name" value="DUF1501"/>
</dbReference>
<accession>A0AAU7CCI7</accession>
<gene>
    <name evidence="1" type="ORF">V5E97_31040</name>
</gene>
<dbReference type="PANTHER" id="PTHR43737:SF1">
    <property type="entry name" value="DUF1501 DOMAIN-CONTAINING PROTEIN"/>
    <property type="match status" value="1"/>
</dbReference>
<dbReference type="Pfam" id="PF07394">
    <property type="entry name" value="DUF1501"/>
    <property type="match status" value="1"/>
</dbReference>
<protein>
    <submittedName>
        <fullName evidence="1">DUF1501 domain-containing protein</fullName>
    </submittedName>
</protein>
<name>A0AAU7CCI7_9BACT</name>
<dbReference type="EMBL" id="CP155447">
    <property type="protein sequence ID" value="XBH02724.1"/>
    <property type="molecule type" value="Genomic_DNA"/>
</dbReference>
<evidence type="ECO:0000313" key="1">
    <source>
        <dbReference type="EMBL" id="XBH02724.1"/>
    </source>
</evidence>
<dbReference type="SUPFAM" id="SSF53649">
    <property type="entry name" value="Alkaline phosphatase-like"/>
    <property type="match status" value="1"/>
</dbReference>
<dbReference type="PANTHER" id="PTHR43737">
    <property type="entry name" value="BLL7424 PROTEIN"/>
    <property type="match status" value="1"/>
</dbReference>
<reference evidence="1" key="1">
    <citation type="submission" date="2024-05" db="EMBL/GenBank/DDBJ databases">
        <title>Planctomycetes of the genus Singulisphaera possess chitinolytic capabilities.</title>
        <authorList>
            <person name="Ivanova A."/>
        </authorList>
    </citation>
    <scope>NUCLEOTIDE SEQUENCE</scope>
    <source>
        <strain evidence="1">Ch08T</strain>
    </source>
</reference>
<proteinExistence type="predicted"/>